<dbReference type="SUPFAM" id="SSF46689">
    <property type="entry name" value="Homeodomain-like"/>
    <property type="match status" value="2"/>
</dbReference>
<keyword evidence="3" id="KW-0804">Transcription</keyword>
<dbReference type="InterPro" id="IPR050204">
    <property type="entry name" value="AraC_XylS_family_regulators"/>
</dbReference>
<keyword evidence="1" id="KW-0805">Transcription regulation</keyword>
<gene>
    <name evidence="5" type="ORF">SAMN04488001_0117</name>
</gene>
<dbReference type="RefSeq" id="WP_170833519.1">
    <property type="nucleotide sequence ID" value="NZ_FNOI01000011.1"/>
</dbReference>
<dbReference type="SUPFAM" id="SSF51215">
    <property type="entry name" value="Regulatory protein AraC"/>
    <property type="match status" value="1"/>
</dbReference>
<dbReference type="SMART" id="SM00342">
    <property type="entry name" value="HTH_ARAC"/>
    <property type="match status" value="1"/>
</dbReference>
<dbReference type="GO" id="GO:0003700">
    <property type="term" value="F:DNA-binding transcription factor activity"/>
    <property type="evidence" value="ECO:0007669"/>
    <property type="project" value="InterPro"/>
</dbReference>
<dbReference type="AlphaFoldDB" id="A0A1H3DGT1"/>
<dbReference type="Gene3D" id="1.10.10.60">
    <property type="entry name" value="Homeodomain-like"/>
    <property type="match status" value="2"/>
</dbReference>
<protein>
    <submittedName>
        <fullName evidence="5">AraC-type DNA-binding protein</fullName>
    </submittedName>
</protein>
<dbReference type="EMBL" id="FNOI01000011">
    <property type="protein sequence ID" value="SDX65567.1"/>
    <property type="molecule type" value="Genomic_DNA"/>
</dbReference>
<evidence type="ECO:0000256" key="3">
    <source>
        <dbReference type="ARBA" id="ARBA00023163"/>
    </source>
</evidence>
<feature type="domain" description="HTH araC/xylS-type" evidence="4">
    <location>
        <begin position="164"/>
        <end position="262"/>
    </location>
</feature>
<dbReference type="GO" id="GO:0043565">
    <property type="term" value="F:sequence-specific DNA binding"/>
    <property type="evidence" value="ECO:0007669"/>
    <property type="project" value="InterPro"/>
</dbReference>
<keyword evidence="6" id="KW-1185">Reference proteome</keyword>
<evidence type="ECO:0000256" key="1">
    <source>
        <dbReference type="ARBA" id="ARBA00023015"/>
    </source>
</evidence>
<reference evidence="6" key="1">
    <citation type="submission" date="2016-10" db="EMBL/GenBank/DDBJ databases">
        <authorList>
            <person name="Varghese N."/>
            <person name="Submissions S."/>
        </authorList>
    </citation>
    <scope>NUCLEOTIDE SEQUENCE [LARGE SCALE GENOMIC DNA]</scope>
    <source>
        <strain evidence="6">DSM 26922</strain>
    </source>
</reference>
<proteinExistence type="predicted"/>
<organism evidence="5 6">
    <name type="scientific">Litoreibacter albidus</name>
    <dbReference type="NCBI Taxonomy" id="670155"/>
    <lineage>
        <taxon>Bacteria</taxon>
        <taxon>Pseudomonadati</taxon>
        <taxon>Pseudomonadota</taxon>
        <taxon>Alphaproteobacteria</taxon>
        <taxon>Rhodobacterales</taxon>
        <taxon>Roseobacteraceae</taxon>
        <taxon>Litoreibacter</taxon>
    </lineage>
</organism>
<dbReference type="InterPro" id="IPR037923">
    <property type="entry name" value="HTH-like"/>
</dbReference>
<evidence type="ECO:0000256" key="2">
    <source>
        <dbReference type="ARBA" id="ARBA00023125"/>
    </source>
</evidence>
<dbReference type="PANTHER" id="PTHR46796">
    <property type="entry name" value="HTH-TYPE TRANSCRIPTIONAL ACTIVATOR RHAS-RELATED"/>
    <property type="match status" value="1"/>
</dbReference>
<evidence type="ECO:0000313" key="6">
    <source>
        <dbReference type="Proteomes" id="UP000199441"/>
    </source>
</evidence>
<sequence>MNPSLLDVRFLHADNSDYGEEWSGTRLNDDYHRLYHIVSGSAQVRYDGHDCTLTEGCSYLFPPTAHFSYRCPNYLSLQNVCFKMTVLGGVDVLKLQPSLFKVVRPDEDNMTTTMASLHDALGEAMTFADQITAHGRLFQLLAPHFAIDETAQDRTRRQSVVRLMGVLDYISKNLRSSIKVADLPDRAGMSRSHFVRSFTEALGMSPQAYIRRRRIELVKVDLRATQKSLALLSYETGFSSPSHLTREFRKLTGYTPNDYRRLDQPFE</sequence>
<evidence type="ECO:0000259" key="4">
    <source>
        <dbReference type="PROSITE" id="PS01124"/>
    </source>
</evidence>
<dbReference type="STRING" id="670155.SAMN04488001_0117"/>
<dbReference type="InterPro" id="IPR018060">
    <property type="entry name" value="HTH_AraC"/>
</dbReference>
<name>A0A1H3DGT1_9RHOB</name>
<keyword evidence="2 5" id="KW-0238">DNA-binding</keyword>
<dbReference type="InterPro" id="IPR009057">
    <property type="entry name" value="Homeodomain-like_sf"/>
</dbReference>
<dbReference type="Proteomes" id="UP000199441">
    <property type="component" value="Unassembled WGS sequence"/>
</dbReference>
<evidence type="ECO:0000313" key="5">
    <source>
        <dbReference type="EMBL" id="SDX65567.1"/>
    </source>
</evidence>
<dbReference type="Pfam" id="PF12833">
    <property type="entry name" value="HTH_18"/>
    <property type="match status" value="1"/>
</dbReference>
<dbReference type="PROSITE" id="PS01124">
    <property type="entry name" value="HTH_ARAC_FAMILY_2"/>
    <property type="match status" value="1"/>
</dbReference>
<accession>A0A1H3DGT1</accession>